<keyword evidence="2" id="KW-1185">Reference proteome</keyword>
<dbReference type="EMBL" id="CP019479">
    <property type="protein sequence ID" value="UQC87783.1"/>
    <property type="molecule type" value="Genomic_DNA"/>
</dbReference>
<protein>
    <submittedName>
        <fullName evidence="1">Uncharacterized protein</fullName>
    </submittedName>
</protein>
<sequence length="40" mass="4663">MKSELTAHRSLAHPTSDLWCFFFPVSRPTPKDARELTIFE</sequence>
<evidence type="ECO:0000313" key="2">
    <source>
        <dbReference type="Proteomes" id="UP000830671"/>
    </source>
</evidence>
<dbReference type="Proteomes" id="UP000830671">
    <property type="component" value="Chromosome 7"/>
</dbReference>
<dbReference type="GeneID" id="73347253"/>
<name>A0A9Q8T2N0_9PEZI</name>
<dbReference type="KEGG" id="clup:CLUP02_13302"/>
<dbReference type="AlphaFoldDB" id="A0A9Q8T2N0"/>
<gene>
    <name evidence="1" type="ORF">CLUP02_13302</name>
</gene>
<proteinExistence type="predicted"/>
<evidence type="ECO:0000313" key="1">
    <source>
        <dbReference type="EMBL" id="UQC87783.1"/>
    </source>
</evidence>
<organism evidence="1 2">
    <name type="scientific">Colletotrichum lupini</name>
    <dbReference type="NCBI Taxonomy" id="145971"/>
    <lineage>
        <taxon>Eukaryota</taxon>
        <taxon>Fungi</taxon>
        <taxon>Dikarya</taxon>
        <taxon>Ascomycota</taxon>
        <taxon>Pezizomycotina</taxon>
        <taxon>Sordariomycetes</taxon>
        <taxon>Hypocreomycetidae</taxon>
        <taxon>Glomerellales</taxon>
        <taxon>Glomerellaceae</taxon>
        <taxon>Colletotrichum</taxon>
        <taxon>Colletotrichum acutatum species complex</taxon>
    </lineage>
</organism>
<dbReference type="RefSeq" id="XP_049149389.1">
    <property type="nucleotide sequence ID" value="XM_049292243.1"/>
</dbReference>
<reference evidence="1" key="1">
    <citation type="journal article" date="2021" name="Mol. Plant Microbe Interact.">
        <title>Complete Genome Sequence of the Plant-Pathogenic Fungus Colletotrichum lupini.</title>
        <authorList>
            <person name="Baroncelli R."/>
            <person name="Pensec F."/>
            <person name="Da Lio D."/>
            <person name="Boufleur T."/>
            <person name="Vicente I."/>
            <person name="Sarrocco S."/>
            <person name="Picot A."/>
            <person name="Baraldi E."/>
            <person name="Sukno S."/>
            <person name="Thon M."/>
            <person name="Le Floch G."/>
        </authorList>
    </citation>
    <scope>NUCLEOTIDE SEQUENCE</scope>
    <source>
        <strain evidence="1">IMI 504893</strain>
    </source>
</reference>
<accession>A0A9Q8T2N0</accession>